<dbReference type="GO" id="GO:0005524">
    <property type="term" value="F:ATP binding"/>
    <property type="evidence" value="ECO:0007669"/>
    <property type="project" value="UniProtKB-KW"/>
</dbReference>
<dbReference type="EMBL" id="LWDD02000664">
    <property type="protein sequence ID" value="KAE8257345.1"/>
    <property type="molecule type" value="Genomic_DNA"/>
</dbReference>
<feature type="compositionally biased region" description="Acidic residues" evidence="21">
    <location>
        <begin position="28"/>
        <end position="46"/>
    </location>
</feature>
<dbReference type="GO" id="GO:0003723">
    <property type="term" value="F:RNA binding"/>
    <property type="evidence" value="ECO:0007669"/>
    <property type="project" value="UniProtKB-KW"/>
</dbReference>
<feature type="region of interest" description="Disordered" evidence="21">
    <location>
        <begin position="817"/>
        <end position="854"/>
    </location>
</feature>
<feature type="domain" description="Integrase catalytic" evidence="22">
    <location>
        <begin position="491"/>
        <end position="662"/>
    </location>
</feature>
<dbReference type="GO" id="GO:0003964">
    <property type="term" value="F:RNA-directed DNA polymerase activity"/>
    <property type="evidence" value="ECO:0007669"/>
    <property type="project" value="UniProtKB-KW"/>
</dbReference>
<evidence type="ECO:0000256" key="17">
    <source>
        <dbReference type="ARBA" id="ARBA00023113"/>
    </source>
</evidence>
<name>A0A8T8T9B3_9BASI</name>
<keyword evidence="8" id="KW-0547">Nucleotide-binding</keyword>
<keyword evidence="5" id="KW-0548">Nucleotidyltransferase</keyword>
<evidence type="ECO:0000313" key="24">
    <source>
        <dbReference type="Proteomes" id="UP000077671"/>
    </source>
</evidence>
<dbReference type="GO" id="GO:0003887">
    <property type="term" value="F:DNA-directed DNA polymerase activity"/>
    <property type="evidence" value="ECO:0007669"/>
    <property type="project" value="UniProtKB-KW"/>
</dbReference>
<organism evidence="23 24">
    <name type="scientific">Tilletia caries</name>
    <name type="common">wheat bunt fungus</name>
    <dbReference type="NCBI Taxonomy" id="13290"/>
    <lineage>
        <taxon>Eukaryota</taxon>
        <taxon>Fungi</taxon>
        <taxon>Dikarya</taxon>
        <taxon>Basidiomycota</taxon>
        <taxon>Ustilaginomycotina</taxon>
        <taxon>Exobasidiomycetes</taxon>
        <taxon>Tilletiales</taxon>
        <taxon>Tilletiaceae</taxon>
        <taxon>Tilletia</taxon>
    </lineage>
</organism>
<feature type="region of interest" description="Disordered" evidence="21">
    <location>
        <begin position="1"/>
        <end position="47"/>
    </location>
</feature>
<dbReference type="Pfam" id="PF22936">
    <property type="entry name" value="Pol_BBD"/>
    <property type="match status" value="1"/>
</dbReference>
<dbReference type="InterPro" id="IPR001584">
    <property type="entry name" value="Integrase_cat-core"/>
</dbReference>
<evidence type="ECO:0000256" key="14">
    <source>
        <dbReference type="ARBA" id="ARBA00022908"/>
    </source>
</evidence>
<dbReference type="PROSITE" id="PS50994">
    <property type="entry name" value="INTEGRASE"/>
    <property type="match status" value="1"/>
</dbReference>
<evidence type="ECO:0000256" key="21">
    <source>
        <dbReference type="SAM" id="MobiDB-lite"/>
    </source>
</evidence>
<keyword evidence="11" id="KW-0067">ATP-binding</keyword>
<dbReference type="Pfam" id="PF14223">
    <property type="entry name" value="Retrotran_gag_2"/>
    <property type="match status" value="1"/>
</dbReference>
<dbReference type="InterPro" id="IPR039537">
    <property type="entry name" value="Retrotran_Ty1/copia-like"/>
</dbReference>
<dbReference type="InterPro" id="IPR057670">
    <property type="entry name" value="SH3_retrovirus"/>
</dbReference>
<keyword evidence="14" id="KW-0229">DNA integration</keyword>
<keyword evidence="16" id="KW-0808">Transferase</keyword>
<protein>
    <recommendedName>
        <fullName evidence="22">Integrase catalytic domain-containing protein</fullName>
    </recommendedName>
</protein>
<comment type="catalytic activity">
    <reaction evidence="19">
        <text>DNA(n) + a 2'-deoxyribonucleoside 5'-triphosphate = DNA(n+1) + diphosphate</text>
        <dbReference type="Rhea" id="RHEA:22508"/>
        <dbReference type="Rhea" id="RHEA-COMP:17339"/>
        <dbReference type="Rhea" id="RHEA-COMP:17340"/>
        <dbReference type="ChEBI" id="CHEBI:33019"/>
        <dbReference type="ChEBI" id="CHEBI:61560"/>
        <dbReference type="ChEBI" id="CHEBI:173112"/>
        <dbReference type="EC" id="2.7.7.49"/>
    </reaction>
</comment>
<sequence length="854" mass="93155">MAAERQDEEVSKSVKHLQGENYSSWEFQEAELAEDNDGDNGDDDEYTMTPKDLWDFLKEEYASSSIHARIRIRRALTDALANPKPAMRDHIADISNIYAQLAETGDPVKEEYRCAELLGSLPDAFQNWVAAQSDATKWGILRLNILEEERRLKAIEDRTARNRTETALAVGANLPAGSGSSPGYANNRGGYGYGRGGGYGYGRGGGRGRGRGGFGYGPFPGKCNICRKQGHKALECPHYDAYRKFQETLPAGDEAPERVATIREAGHASQAQNDGNVEDFEFEICSAVGAAPTKSHTFILDTASSRHIVTDRSKLCDYRPAAPGTRIECANGSKMAIEGFGTMAVVTSEGATMKPEEVAHCPSAIGNLVGGKRLTKAGCEITFTDSTARVTKSQTGKVVMIGEVQGGNWTVELLPLREVVALVKAEAKVDPVAVKIHNAWGHLKIDTLRAAATAGLIPGLSKQLGDIGFCNACAQGKMSHTPHARVLAEDQAQRPLELIHADIFGPTRMKDALALGGHRFGLVVVDDHTRYVWVIPLRFKSDAIKALKSFHLSMSTQYPKLPISRVRSDNALEFKASELQRFWEEKGVKHELAPRYSPQSNGVAERNVRTISEMTRTMLISANLPVFFWPAAAAYAAHVKNRVTAASLKDGKTPYEKLNKKKPPPQFFKPFGCTAWAMKPSTERQGKFDAKSRACVCLGPAFKGASKLWDPVASKELIDHSVVFDEHNSACTLLHDQQAGTVPEFALLDDERDPEPQQPPANRPQNEAPPALQHAMQSALQSGAVPPDVLAPVRAIADGAQVSRDALAAVARRLMAQSRDLQAMPSTMDHTRTGERRAGAEQQARSTEETRAEE</sequence>
<dbReference type="GO" id="GO:0006310">
    <property type="term" value="P:DNA recombination"/>
    <property type="evidence" value="ECO:0007669"/>
    <property type="project" value="UniProtKB-KW"/>
</dbReference>
<dbReference type="GO" id="GO:0015074">
    <property type="term" value="P:DNA integration"/>
    <property type="evidence" value="ECO:0007669"/>
    <property type="project" value="UniProtKB-KW"/>
</dbReference>
<keyword evidence="12" id="KW-0460">Magnesium</keyword>
<feature type="compositionally biased region" description="Basic and acidic residues" evidence="21">
    <location>
        <begin position="1"/>
        <end position="12"/>
    </location>
</feature>
<evidence type="ECO:0000256" key="5">
    <source>
        <dbReference type="ARBA" id="ARBA00022695"/>
    </source>
</evidence>
<dbReference type="SUPFAM" id="SSF53098">
    <property type="entry name" value="Ribonuclease H-like"/>
    <property type="match status" value="1"/>
</dbReference>
<dbReference type="PANTHER" id="PTHR42648:SF11">
    <property type="entry name" value="TRANSPOSON TY4-P GAG-POL POLYPROTEIN"/>
    <property type="match status" value="1"/>
</dbReference>
<keyword evidence="18" id="KW-0233">DNA recombination</keyword>
<evidence type="ECO:0000256" key="13">
    <source>
        <dbReference type="ARBA" id="ARBA00022884"/>
    </source>
</evidence>
<evidence type="ECO:0000256" key="11">
    <source>
        <dbReference type="ARBA" id="ARBA00022840"/>
    </source>
</evidence>
<keyword evidence="2" id="KW-0815">Transposition</keyword>
<evidence type="ECO:0000259" key="22">
    <source>
        <dbReference type="PROSITE" id="PS50994"/>
    </source>
</evidence>
<dbReference type="Pfam" id="PF00665">
    <property type="entry name" value="rve"/>
    <property type="match status" value="1"/>
</dbReference>
<evidence type="ECO:0000256" key="12">
    <source>
        <dbReference type="ARBA" id="ARBA00022842"/>
    </source>
</evidence>
<evidence type="ECO:0000313" key="23">
    <source>
        <dbReference type="EMBL" id="KAE8257345.1"/>
    </source>
</evidence>
<evidence type="ECO:0000256" key="6">
    <source>
        <dbReference type="ARBA" id="ARBA00022722"/>
    </source>
</evidence>
<evidence type="ECO:0000256" key="3">
    <source>
        <dbReference type="ARBA" id="ARBA00022612"/>
    </source>
</evidence>
<dbReference type="AlphaFoldDB" id="A0A8T8T9B3"/>
<evidence type="ECO:0000256" key="18">
    <source>
        <dbReference type="ARBA" id="ARBA00023172"/>
    </source>
</evidence>
<keyword evidence="10" id="KW-0378">Hydrolase</keyword>
<keyword evidence="3" id="KW-1188">Viral release from host cell</keyword>
<evidence type="ECO:0000256" key="2">
    <source>
        <dbReference type="ARBA" id="ARBA00022578"/>
    </source>
</evidence>
<proteinExistence type="predicted"/>
<reference evidence="23" key="2">
    <citation type="journal article" date="2019" name="IMA Fungus">
        <title>Genome sequencing and comparison of five Tilletia species to identify candidate genes for the detection of regulated species infecting wheat.</title>
        <authorList>
            <person name="Nguyen H.D.T."/>
            <person name="Sultana T."/>
            <person name="Kesanakurti P."/>
            <person name="Hambleton S."/>
        </authorList>
    </citation>
    <scope>NUCLEOTIDE SEQUENCE</scope>
    <source>
        <strain evidence="23">DAOMC 238032</strain>
    </source>
</reference>
<comment type="catalytic activity">
    <reaction evidence="20">
        <text>DNA(n) + a 2'-deoxyribonucleoside 5'-triphosphate = DNA(n+1) + diphosphate</text>
        <dbReference type="Rhea" id="RHEA:22508"/>
        <dbReference type="Rhea" id="RHEA-COMP:17339"/>
        <dbReference type="Rhea" id="RHEA-COMP:17340"/>
        <dbReference type="ChEBI" id="CHEBI:33019"/>
        <dbReference type="ChEBI" id="CHEBI:61560"/>
        <dbReference type="ChEBI" id="CHEBI:173112"/>
        <dbReference type="EC" id="2.7.7.7"/>
    </reaction>
</comment>
<dbReference type="GO" id="GO:0004519">
    <property type="term" value="F:endonuclease activity"/>
    <property type="evidence" value="ECO:0007669"/>
    <property type="project" value="UniProtKB-KW"/>
</dbReference>
<keyword evidence="16" id="KW-0239">DNA-directed DNA polymerase</keyword>
<feature type="compositionally biased region" description="Basic and acidic residues" evidence="21">
    <location>
        <begin position="829"/>
        <end position="839"/>
    </location>
</feature>
<evidence type="ECO:0000256" key="9">
    <source>
        <dbReference type="ARBA" id="ARBA00022759"/>
    </source>
</evidence>
<keyword evidence="15" id="KW-0695">RNA-directed DNA polymerase</keyword>
<accession>A0A8T8T9B3</accession>
<keyword evidence="13" id="KW-0694">RNA-binding</keyword>
<evidence type="ECO:0000256" key="10">
    <source>
        <dbReference type="ARBA" id="ARBA00022801"/>
    </source>
</evidence>
<keyword evidence="17" id="KW-0917">Virion maturation</keyword>
<dbReference type="GO" id="GO:0006508">
    <property type="term" value="P:proteolysis"/>
    <property type="evidence" value="ECO:0007669"/>
    <property type="project" value="UniProtKB-KW"/>
</dbReference>
<dbReference type="GO" id="GO:0046872">
    <property type="term" value="F:metal ion binding"/>
    <property type="evidence" value="ECO:0007669"/>
    <property type="project" value="UniProtKB-KW"/>
</dbReference>
<dbReference type="PANTHER" id="PTHR42648">
    <property type="entry name" value="TRANSPOSASE, PUTATIVE-RELATED"/>
    <property type="match status" value="1"/>
</dbReference>
<reference evidence="23" key="1">
    <citation type="submission" date="2016-04" db="EMBL/GenBank/DDBJ databases">
        <authorList>
            <person name="Nguyen H.D."/>
            <person name="Kesanakurti P."/>
            <person name="Cullis J."/>
            <person name="Levesque C.A."/>
            <person name="Hambleton S."/>
        </authorList>
    </citation>
    <scope>NUCLEOTIDE SEQUENCE</scope>
    <source>
        <strain evidence="23">DAOMC 238032</strain>
    </source>
</reference>
<dbReference type="InterPro" id="IPR054722">
    <property type="entry name" value="PolX-like_BBD"/>
</dbReference>
<comment type="function">
    <text evidence="1">The aspartyl protease (PR) mediates the proteolytic cleavages of the Gag and Gag-Pol polyproteins after assembly of the VLP.</text>
</comment>
<keyword evidence="4" id="KW-0645">Protease</keyword>
<gene>
    <name evidence="23" type="ORF">A4X03_0g4703</name>
</gene>
<dbReference type="InterPro" id="IPR036397">
    <property type="entry name" value="RNaseH_sf"/>
</dbReference>
<comment type="caution">
    <text evidence="23">The sequence shown here is derived from an EMBL/GenBank/DDBJ whole genome shotgun (WGS) entry which is preliminary data.</text>
</comment>
<evidence type="ECO:0000256" key="8">
    <source>
        <dbReference type="ARBA" id="ARBA00022741"/>
    </source>
</evidence>
<evidence type="ECO:0000256" key="15">
    <source>
        <dbReference type="ARBA" id="ARBA00022918"/>
    </source>
</evidence>
<evidence type="ECO:0000256" key="4">
    <source>
        <dbReference type="ARBA" id="ARBA00022670"/>
    </source>
</evidence>
<dbReference type="Pfam" id="PF25597">
    <property type="entry name" value="SH3_retrovirus"/>
    <property type="match status" value="1"/>
</dbReference>
<evidence type="ECO:0000256" key="7">
    <source>
        <dbReference type="ARBA" id="ARBA00022723"/>
    </source>
</evidence>
<evidence type="ECO:0000256" key="16">
    <source>
        <dbReference type="ARBA" id="ARBA00022932"/>
    </source>
</evidence>
<dbReference type="GO" id="GO:0032196">
    <property type="term" value="P:transposition"/>
    <property type="evidence" value="ECO:0007669"/>
    <property type="project" value="UniProtKB-KW"/>
</dbReference>
<dbReference type="Gene3D" id="3.30.420.10">
    <property type="entry name" value="Ribonuclease H-like superfamily/Ribonuclease H"/>
    <property type="match status" value="1"/>
</dbReference>
<evidence type="ECO:0000256" key="1">
    <source>
        <dbReference type="ARBA" id="ARBA00002180"/>
    </source>
</evidence>
<keyword evidence="9" id="KW-0255">Endonuclease</keyword>
<dbReference type="Proteomes" id="UP000077671">
    <property type="component" value="Unassembled WGS sequence"/>
</dbReference>
<keyword evidence="7" id="KW-0479">Metal-binding</keyword>
<evidence type="ECO:0000256" key="19">
    <source>
        <dbReference type="ARBA" id="ARBA00048173"/>
    </source>
</evidence>
<keyword evidence="6" id="KW-0540">Nuclease</keyword>
<evidence type="ECO:0000256" key="20">
    <source>
        <dbReference type="ARBA" id="ARBA00049244"/>
    </source>
</evidence>
<feature type="region of interest" description="Disordered" evidence="21">
    <location>
        <begin position="750"/>
        <end position="782"/>
    </location>
</feature>
<dbReference type="GO" id="GO:0005634">
    <property type="term" value="C:nucleus"/>
    <property type="evidence" value="ECO:0007669"/>
    <property type="project" value="UniProtKB-ARBA"/>
</dbReference>
<dbReference type="InterPro" id="IPR012337">
    <property type="entry name" value="RNaseH-like_sf"/>
</dbReference>
<dbReference type="GO" id="GO:0008233">
    <property type="term" value="F:peptidase activity"/>
    <property type="evidence" value="ECO:0007669"/>
    <property type="project" value="UniProtKB-KW"/>
</dbReference>